<dbReference type="GO" id="GO:0030632">
    <property type="term" value="P:D-alanine biosynthetic process"/>
    <property type="evidence" value="ECO:0007669"/>
    <property type="project" value="UniProtKB-UniRule"/>
</dbReference>
<dbReference type="AlphaFoldDB" id="A0A1A9F183"/>
<dbReference type="GO" id="GO:0008784">
    <property type="term" value="F:alanine racemase activity"/>
    <property type="evidence" value="ECO:0007669"/>
    <property type="project" value="UniProtKB-UniRule"/>
</dbReference>
<dbReference type="EC" id="5.1.1.1" evidence="5"/>
<feature type="modified residue" description="N6-(pyridoxal phosphate)lysine" evidence="5 6">
    <location>
        <position position="35"/>
    </location>
</feature>
<organism evidence="9 10">
    <name type="scientific">Marinobacterium aestuarii</name>
    <dbReference type="NCBI Taxonomy" id="1821621"/>
    <lineage>
        <taxon>Bacteria</taxon>
        <taxon>Pseudomonadati</taxon>
        <taxon>Pseudomonadota</taxon>
        <taxon>Gammaproteobacteria</taxon>
        <taxon>Oceanospirillales</taxon>
        <taxon>Oceanospirillaceae</taxon>
        <taxon>Marinobacterium</taxon>
    </lineage>
</organism>
<accession>A0A1A9F183</accession>
<dbReference type="PRINTS" id="PR00992">
    <property type="entry name" value="ALARACEMASE"/>
</dbReference>
<dbReference type="OrthoDB" id="9813814at2"/>
<keyword evidence="10" id="KW-1185">Reference proteome</keyword>
<dbReference type="HAMAP" id="MF_01201">
    <property type="entry name" value="Ala_racemase"/>
    <property type="match status" value="1"/>
</dbReference>
<comment type="function">
    <text evidence="5">Catalyzes the interconversion of L-alanine and D-alanine. May also act on other amino acids.</text>
</comment>
<feature type="active site" description="Proton acceptor; specific for D-alanine" evidence="5">
    <location>
        <position position="35"/>
    </location>
</feature>
<dbReference type="Gene3D" id="3.20.20.10">
    <property type="entry name" value="Alanine racemase"/>
    <property type="match status" value="1"/>
</dbReference>
<dbReference type="PANTHER" id="PTHR30511">
    <property type="entry name" value="ALANINE RACEMASE"/>
    <property type="match status" value="1"/>
</dbReference>
<reference evidence="10" key="1">
    <citation type="submission" date="2016-05" db="EMBL/GenBank/DDBJ databases">
        <authorList>
            <person name="Baek K."/>
            <person name="Yang S.-J."/>
        </authorList>
    </citation>
    <scope>NUCLEOTIDE SEQUENCE [LARGE SCALE GENOMIC DNA]</scope>
    <source>
        <strain evidence="10">ST58-10</strain>
    </source>
</reference>
<dbReference type="InterPro" id="IPR001608">
    <property type="entry name" value="Ala_racemase_N"/>
</dbReference>
<dbReference type="InterPro" id="IPR029066">
    <property type="entry name" value="PLP-binding_barrel"/>
</dbReference>
<dbReference type="InterPro" id="IPR000821">
    <property type="entry name" value="Ala_racemase"/>
</dbReference>
<dbReference type="GO" id="GO:0030170">
    <property type="term" value="F:pyridoxal phosphate binding"/>
    <property type="evidence" value="ECO:0007669"/>
    <property type="project" value="UniProtKB-UniRule"/>
</dbReference>
<feature type="active site" description="Proton acceptor; specific for L-alanine" evidence="5">
    <location>
        <position position="255"/>
    </location>
</feature>
<comment type="similarity">
    <text evidence="5">Belongs to the alanine racemase family.</text>
</comment>
<dbReference type="InterPro" id="IPR020622">
    <property type="entry name" value="Ala_racemase_pyridoxalP-BS"/>
</dbReference>
<reference evidence="9 10" key="2">
    <citation type="journal article" date="2018" name="Int. J. Syst. Evol. Microbiol.">
        <title>Marinobacterium aestuarii sp. nov., a benzene-degrading marine bacterium isolated from estuary sediment.</title>
        <authorList>
            <person name="Bae S.S."/>
            <person name="Jung J."/>
            <person name="Chung D."/>
            <person name="Baek K."/>
        </authorList>
    </citation>
    <scope>NUCLEOTIDE SEQUENCE [LARGE SCALE GENOMIC DNA]</scope>
    <source>
        <strain evidence="9 10">ST58-10</strain>
    </source>
</reference>
<evidence type="ECO:0000259" key="8">
    <source>
        <dbReference type="SMART" id="SM01005"/>
    </source>
</evidence>
<keyword evidence="3 5" id="KW-0663">Pyridoxal phosphate</keyword>
<dbReference type="Pfam" id="PF01168">
    <property type="entry name" value="Ala_racemase_N"/>
    <property type="match status" value="1"/>
</dbReference>
<dbReference type="InterPro" id="IPR011079">
    <property type="entry name" value="Ala_racemase_C"/>
</dbReference>
<evidence type="ECO:0000313" key="10">
    <source>
        <dbReference type="Proteomes" id="UP000078070"/>
    </source>
</evidence>
<dbReference type="InterPro" id="IPR009006">
    <property type="entry name" value="Ala_racemase/Decarboxylase_C"/>
</dbReference>
<feature type="binding site" evidence="5 7">
    <location>
        <position position="303"/>
    </location>
    <ligand>
        <name>substrate</name>
    </ligand>
</feature>
<dbReference type="Gene3D" id="2.40.37.10">
    <property type="entry name" value="Lyase, Ornithine Decarboxylase, Chain A, domain 1"/>
    <property type="match status" value="1"/>
</dbReference>
<evidence type="ECO:0000256" key="2">
    <source>
        <dbReference type="ARBA" id="ARBA00001933"/>
    </source>
</evidence>
<dbReference type="PANTHER" id="PTHR30511:SF0">
    <property type="entry name" value="ALANINE RACEMASE, CATABOLIC-RELATED"/>
    <property type="match status" value="1"/>
</dbReference>
<dbReference type="Proteomes" id="UP000078070">
    <property type="component" value="Chromosome"/>
</dbReference>
<gene>
    <name evidence="9" type="ORF">A8C75_14260</name>
</gene>
<dbReference type="PROSITE" id="PS00395">
    <property type="entry name" value="ALANINE_RACEMASE"/>
    <property type="match status" value="1"/>
</dbReference>
<evidence type="ECO:0000256" key="1">
    <source>
        <dbReference type="ARBA" id="ARBA00000316"/>
    </source>
</evidence>
<evidence type="ECO:0000256" key="7">
    <source>
        <dbReference type="PIRSR" id="PIRSR600821-52"/>
    </source>
</evidence>
<dbReference type="SUPFAM" id="SSF50621">
    <property type="entry name" value="Alanine racemase C-terminal domain-like"/>
    <property type="match status" value="1"/>
</dbReference>
<dbReference type="STRING" id="1821621.A8C75_14260"/>
<feature type="binding site" evidence="5 7">
    <location>
        <position position="131"/>
    </location>
    <ligand>
        <name>substrate</name>
    </ligand>
</feature>
<dbReference type="CDD" id="cd06827">
    <property type="entry name" value="PLPDE_III_AR_proteobact"/>
    <property type="match status" value="1"/>
</dbReference>
<dbReference type="KEGG" id="mars:A8C75_14260"/>
<evidence type="ECO:0000256" key="4">
    <source>
        <dbReference type="ARBA" id="ARBA00023235"/>
    </source>
</evidence>
<keyword evidence="4 5" id="KW-0413">Isomerase</keyword>
<proteinExistence type="inferred from homology"/>
<dbReference type="EMBL" id="CP015839">
    <property type="protein sequence ID" value="ANG63519.1"/>
    <property type="molecule type" value="Genomic_DNA"/>
</dbReference>
<dbReference type="SUPFAM" id="SSF51419">
    <property type="entry name" value="PLP-binding barrel"/>
    <property type="match status" value="1"/>
</dbReference>
<comment type="catalytic activity">
    <reaction evidence="1 5">
        <text>L-alanine = D-alanine</text>
        <dbReference type="Rhea" id="RHEA:20249"/>
        <dbReference type="ChEBI" id="CHEBI:57416"/>
        <dbReference type="ChEBI" id="CHEBI:57972"/>
        <dbReference type="EC" id="5.1.1.1"/>
    </reaction>
</comment>
<protein>
    <recommendedName>
        <fullName evidence="5">Alanine racemase</fullName>
        <ecNumber evidence="5">5.1.1.1</ecNumber>
    </recommendedName>
</protein>
<dbReference type="NCBIfam" id="TIGR00492">
    <property type="entry name" value="alr"/>
    <property type="match status" value="1"/>
</dbReference>
<evidence type="ECO:0000256" key="6">
    <source>
        <dbReference type="PIRSR" id="PIRSR600821-50"/>
    </source>
</evidence>
<dbReference type="SMART" id="SM01005">
    <property type="entry name" value="Ala_racemase_C"/>
    <property type="match status" value="1"/>
</dbReference>
<evidence type="ECO:0000256" key="3">
    <source>
        <dbReference type="ARBA" id="ARBA00022898"/>
    </source>
</evidence>
<dbReference type="GO" id="GO:0005829">
    <property type="term" value="C:cytosol"/>
    <property type="evidence" value="ECO:0007669"/>
    <property type="project" value="TreeGrafter"/>
</dbReference>
<evidence type="ECO:0000313" key="9">
    <source>
        <dbReference type="EMBL" id="ANG63519.1"/>
    </source>
</evidence>
<evidence type="ECO:0000256" key="5">
    <source>
        <dbReference type="HAMAP-Rule" id="MF_01201"/>
    </source>
</evidence>
<comment type="cofactor">
    <cofactor evidence="2 5 6">
        <name>pyridoxal 5'-phosphate</name>
        <dbReference type="ChEBI" id="CHEBI:597326"/>
    </cofactor>
</comment>
<comment type="pathway">
    <text evidence="5">Amino-acid biosynthesis; D-alanine biosynthesis; D-alanine from L-alanine: step 1/1.</text>
</comment>
<dbReference type="FunFam" id="3.20.20.10:FF:000002">
    <property type="entry name" value="Alanine racemase"/>
    <property type="match status" value="1"/>
</dbReference>
<dbReference type="RefSeq" id="WP_067383668.1">
    <property type="nucleotide sequence ID" value="NZ_CP015839.1"/>
</dbReference>
<dbReference type="UniPathway" id="UPA00042">
    <property type="reaction ID" value="UER00497"/>
</dbReference>
<name>A0A1A9F183_9GAMM</name>
<sequence length="360" mass="39141">MSRAAKASIDLAAIRHNYRLARSLAPNARAAAIIKANAYGHGAVRVARALAAEADAFGVACIEEAVELRDAGIEQPIILLEGFFEASELDYIARNGLWIAVHSEHQIDALEAAELPAPVNVWLKMDSGMHRLGIPPRDFHAAYTRLRALPQVAEITLMSHFACADDLTQDTTERQIAVFDQAVEGIDAPHSLANSPATLAWPQARRDWLRPGLMLWGATPFEVAQEEAAKLQPAMTLSTEIIAIHDLEVGDAVGYGASFICQRPSRIATIAMGYGDGYPRHAISGTPVVVKGQRTVTAGRVSMDMMTIDITDIADAKIGDRVELWGPQLPVSEVAQFCNTIPYTLLTCLTRRVTLEYHNA</sequence>
<feature type="domain" description="Alanine racemase C-terminal" evidence="8">
    <location>
        <begin position="234"/>
        <end position="358"/>
    </location>
</feature>
<dbReference type="Pfam" id="PF00842">
    <property type="entry name" value="Ala_racemase_C"/>
    <property type="match status" value="1"/>
</dbReference>